<evidence type="ECO:0000313" key="5">
    <source>
        <dbReference type="EMBL" id="KAK3916727.1"/>
    </source>
</evidence>
<dbReference type="EMBL" id="JAHWGI010000575">
    <property type="protein sequence ID" value="KAK3916727.1"/>
    <property type="molecule type" value="Genomic_DNA"/>
</dbReference>
<feature type="domain" description="Nose resistant-to-fluoxetine protein N-terminal" evidence="4">
    <location>
        <begin position="57"/>
        <end position="210"/>
    </location>
</feature>
<keyword evidence="2" id="KW-1133">Transmembrane helix</keyword>
<dbReference type="Pfam" id="PF20146">
    <property type="entry name" value="NRF"/>
    <property type="match status" value="1"/>
</dbReference>
<gene>
    <name evidence="5" type="ORF">KUF71_006359</name>
</gene>
<reference evidence="5" key="2">
    <citation type="journal article" date="2023" name="BMC Genomics">
        <title>Pest status, molecular evolution, and epigenetic factors derived from the genome assembly of Frankliniella fusca, a thysanopteran phytovirus vector.</title>
        <authorList>
            <person name="Catto M.A."/>
            <person name="Labadie P.E."/>
            <person name="Jacobson A.L."/>
            <person name="Kennedy G.G."/>
            <person name="Srinivasan R."/>
            <person name="Hunt B.G."/>
        </authorList>
    </citation>
    <scope>NUCLEOTIDE SEQUENCE</scope>
    <source>
        <strain evidence="5">PL_HMW_Pooled</strain>
    </source>
</reference>
<feature type="transmembrane region" description="Helical" evidence="2">
    <location>
        <begin position="232"/>
        <end position="254"/>
    </location>
</feature>
<organism evidence="5 6">
    <name type="scientific">Frankliniella fusca</name>
    <dbReference type="NCBI Taxonomy" id="407009"/>
    <lineage>
        <taxon>Eukaryota</taxon>
        <taxon>Metazoa</taxon>
        <taxon>Ecdysozoa</taxon>
        <taxon>Arthropoda</taxon>
        <taxon>Hexapoda</taxon>
        <taxon>Insecta</taxon>
        <taxon>Pterygota</taxon>
        <taxon>Neoptera</taxon>
        <taxon>Paraneoptera</taxon>
        <taxon>Thysanoptera</taxon>
        <taxon>Terebrantia</taxon>
        <taxon>Thripoidea</taxon>
        <taxon>Thripidae</taxon>
        <taxon>Frankliniella</taxon>
    </lineage>
</organism>
<evidence type="ECO:0000259" key="4">
    <source>
        <dbReference type="SMART" id="SM00703"/>
    </source>
</evidence>
<evidence type="ECO:0000313" key="6">
    <source>
        <dbReference type="Proteomes" id="UP001219518"/>
    </source>
</evidence>
<comment type="caution">
    <text evidence="5">The sequence shown here is derived from an EMBL/GenBank/DDBJ whole genome shotgun (WGS) entry which is preliminary data.</text>
</comment>
<proteinExistence type="predicted"/>
<feature type="chain" id="PRO_5041939300" evidence="3">
    <location>
        <begin position="17"/>
        <end position="755"/>
    </location>
</feature>
<dbReference type="Pfam" id="PF01757">
    <property type="entry name" value="Acyl_transf_3"/>
    <property type="match status" value="1"/>
</dbReference>
<feature type="transmembrane region" description="Helical" evidence="2">
    <location>
        <begin position="472"/>
        <end position="495"/>
    </location>
</feature>
<dbReference type="InterPro" id="IPR006621">
    <property type="entry name" value="Nose-resist-to-fluoxetine_N"/>
</dbReference>
<feature type="transmembrane region" description="Helical" evidence="2">
    <location>
        <begin position="374"/>
        <end position="398"/>
    </location>
</feature>
<feature type="signal peptide" evidence="3">
    <location>
        <begin position="1"/>
        <end position="16"/>
    </location>
</feature>
<accession>A0AAE1H8F1</accession>
<dbReference type="PANTHER" id="PTHR11161">
    <property type="entry name" value="O-ACYLTRANSFERASE"/>
    <property type="match status" value="1"/>
</dbReference>
<evidence type="ECO:0000256" key="2">
    <source>
        <dbReference type="SAM" id="Phobius"/>
    </source>
</evidence>
<evidence type="ECO:0000256" key="1">
    <source>
        <dbReference type="SAM" id="MobiDB-lite"/>
    </source>
</evidence>
<dbReference type="PANTHER" id="PTHR11161:SF71">
    <property type="entry name" value="NOSE RESISTANT-TO-FLUOXETINE PROTEIN N-TERMINAL DOMAIN-CONTAINING PROTEIN"/>
    <property type="match status" value="1"/>
</dbReference>
<feature type="transmembrane region" description="Helical" evidence="2">
    <location>
        <begin position="338"/>
        <end position="362"/>
    </location>
</feature>
<feature type="transmembrane region" description="Helical" evidence="2">
    <location>
        <begin position="291"/>
        <end position="318"/>
    </location>
</feature>
<dbReference type="InterPro" id="IPR052728">
    <property type="entry name" value="O2_lipid_transport_reg"/>
</dbReference>
<name>A0AAE1H8F1_9NEOP</name>
<protein>
    <submittedName>
        <fullName evidence="5">Nose resistant to fluoxetine protein 6</fullName>
    </submittedName>
</protein>
<keyword evidence="2" id="KW-0812">Transmembrane</keyword>
<feature type="transmembrane region" description="Helical" evidence="2">
    <location>
        <begin position="655"/>
        <end position="674"/>
    </location>
</feature>
<keyword evidence="3" id="KW-0732">Signal</keyword>
<feature type="transmembrane region" description="Helical" evidence="2">
    <location>
        <begin position="611"/>
        <end position="634"/>
    </location>
</feature>
<keyword evidence="6" id="KW-1185">Reference proteome</keyword>
<sequence length="755" mass="82483">MAAAALVLALVLGAAAQGPASAPLPAPAPAPSPAAAALPRLRLDLRRMLGALEQLQSAQCRNHTKQLLDSALNLTAWASLMVDATAKSGSDLLRGDTYVLGGFDECLSAAGAGAPVAPQYCLAEVQLSSAAAEPTAQQQATSAATKANTFQPLWPNRNQVGGRFWTPAAPKQRVHWGACLPAACGPLDLAVLLRAALHLDPPLDSGAVQLDVSVPPRACQDSVVKPFQGSELVVIGVFIGFLSLLVIATVYDVLLVTDSDLETKAILPQVLVSFSVRSNLEKLVRWSPSELGLDCVLGIKFYCMLLITAGHGVVFLATGPITNADFVKQAVREPQHSYLLNGMLLVDSFLVVSGFLLTRLLLLELDRRRSVNFGLLYIFRYIRLTPSYLAVVALYATLLPRLGSGPLWPSRILLEQDRCRASWWANLLYVNNYVNTDQLCMFQSWYISADTQLFMLAPLVVYPLWRWPTLGRLLAVLATFLSILIPFAITWSRLLDPVLLIFPREIWLGDLSGNAMYQTAIVRTHMRASSYCCGLLLGWFVHRFQSTEREVSQDRARQQQQQPRDDAVDGLVFQRTVRLGWAAAVLVGVSCMFSVSVFYQPGHAYNPLEAALYASLHRLGWCVATSWVIFACVTGNGGVMQRALTWRPLVPLSRLTYCAYLVNGAVVLWGVAAVRQPRTLSTPTLALEVVSQIFATFLGALILSLMLESPIHGLERALLGRYRNGDVTDKGVDEENKPHTSNDQHNSEEQASSQL</sequence>
<feature type="region of interest" description="Disordered" evidence="1">
    <location>
        <begin position="728"/>
        <end position="755"/>
    </location>
</feature>
<evidence type="ECO:0000256" key="3">
    <source>
        <dbReference type="SAM" id="SignalP"/>
    </source>
</evidence>
<feature type="compositionally biased region" description="Basic and acidic residues" evidence="1">
    <location>
        <begin position="728"/>
        <end position="748"/>
    </location>
</feature>
<dbReference type="InterPro" id="IPR002656">
    <property type="entry name" value="Acyl_transf_3_dom"/>
</dbReference>
<dbReference type="GO" id="GO:0016747">
    <property type="term" value="F:acyltransferase activity, transferring groups other than amino-acyl groups"/>
    <property type="evidence" value="ECO:0007669"/>
    <property type="project" value="InterPro"/>
</dbReference>
<dbReference type="AlphaFoldDB" id="A0AAE1H8F1"/>
<keyword evidence="2" id="KW-0472">Membrane</keyword>
<reference evidence="5" key="1">
    <citation type="submission" date="2021-07" db="EMBL/GenBank/DDBJ databases">
        <authorList>
            <person name="Catto M.A."/>
            <person name="Jacobson A."/>
            <person name="Kennedy G."/>
            <person name="Labadie P."/>
            <person name="Hunt B.G."/>
            <person name="Srinivasan R."/>
        </authorList>
    </citation>
    <scope>NUCLEOTIDE SEQUENCE</scope>
    <source>
        <strain evidence="5">PL_HMW_Pooled</strain>
        <tissue evidence="5">Head</tissue>
    </source>
</reference>
<dbReference type="Proteomes" id="UP001219518">
    <property type="component" value="Unassembled WGS sequence"/>
</dbReference>
<dbReference type="SMART" id="SM00703">
    <property type="entry name" value="NRF"/>
    <property type="match status" value="1"/>
</dbReference>
<feature type="transmembrane region" description="Helical" evidence="2">
    <location>
        <begin position="579"/>
        <end position="599"/>
    </location>
</feature>
<feature type="transmembrane region" description="Helical" evidence="2">
    <location>
        <begin position="686"/>
        <end position="707"/>
    </location>
</feature>